<evidence type="ECO:0000313" key="1">
    <source>
        <dbReference type="EMBL" id="NMG22177.1"/>
    </source>
</evidence>
<gene>
    <name evidence="1" type="ORF">DP116_23070</name>
</gene>
<protein>
    <submittedName>
        <fullName evidence="1">Uncharacterized protein</fullName>
    </submittedName>
</protein>
<keyword evidence="2" id="KW-1185">Reference proteome</keyword>
<name>A0ABX1PEG6_9CYAN</name>
<organism evidence="1 2">
    <name type="scientific">Brasilonema bromeliae SPC951</name>
    <dbReference type="NCBI Taxonomy" id="385972"/>
    <lineage>
        <taxon>Bacteria</taxon>
        <taxon>Bacillati</taxon>
        <taxon>Cyanobacteriota</taxon>
        <taxon>Cyanophyceae</taxon>
        <taxon>Nostocales</taxon>
        <taxon>Scytonemataceae</taxon>
        <taxon>Brasilonema</taxon>
        <taxon>Bromeliae group (in: Brasilonema)</taxon>
    </lineage>
</organism>
<dbReference type="Proteomes" id="UP000718564">
    <property type="component" value="Unassembled WGS sequence"/>
</dbReference>
<sequence>MAQNVYYQRNRLYINSHSIMRRRLNLKIFFKIRIKKFIKLEYFLTHLKPLFFIYLLLNTRPDLFDCTCISEAIGIKKEQ</sequence>
<reference evidence="1 2" key="1">
    <citation type="submission" date="2018-06" db="EMBL/GenBank/DDBJ databases">
        <title>Comparative genomics of Brasilonema spp. strains.</title>
        <authorList>
            <person name="Alvarenga D.O."/>
            <person name="Fiore M.F."/>
            <person name="Varani A.M."/>
        </authorList>
    </citation>
    <scope>NUCLEOTIDE SEQUENCE [LARGE SCALE GENOMIC DNA]</scope>
    <source>
        <strain evidence="1 2">SPC951</strain>
    </source>
</reference>
<comment type="caution">
    <text evidence="1">The sequence shown here is derived from an EMBL/GenBank/DDBJ whole genome shotgun (WGS) entry which is preliminary data.</text>
</comment>
<accession>A0ABX1PEG6</accession>
<dbReference type="EMBL" id="QMEB01000229">
    <property type="protein sequence ID" value="NMG22177.1"/>
    <property type="molecule type" value="Genomic_DNA"/>
</dbReference>
<proteinExistence type="predicted"/>
<evidence type="ECO:0000313" key="2">
    <source>
        <dbReference type="Proteomes" id="UP000718564"/>
    </source>
</evidence>